<gene>
    <name evidence="9" type="ORF">BCR38DRAFT_228272</name>
</gene>
<evidence type="ECO:0000256" key="1">
    <source>
        <dbReference type="ARBA" id="ARBA00004141"/>
    </source>
</evidence>
<feature type="transmembrane region" description="Helical" evidence="7">
    <location>
        <begin position="26"/>
        <end position="48"/>
    </location>
</feature>
<evidence type="ECO:0000259" key="8">
    <source>
        <dbReference type="Pfam" id="PF20684"/>
    </source>
</evidence>
<evidence type="ECO:0000256" key="5">
    <source>
        <dbReference type="ARBA" id="ARBA00038359"/>
    </source>
</evidence>
<dbReference type="InterPro" id="IPR049326">
    <property type="entry name" value="Rhodopsin_dom_fungi"/>
</dbReference>
<sequence>MMRLPLEAVLKWPRPNFENPQTRGQVGLIVGTTLLTFVTVLLAVRIFTRQYISKGLGLDDILIVLAYIPAIIFAVIAMVAQSHLGWNKHIWDVHEEFFVPSLKASLAVFILFDLASTVTKLSILAMIHRLTVASDDKWTNRCVLIMAGLVCVNGFIFVVVTLFQCRPVSEYWTVSLEPQNCINDDVHLLVAGTINTAEDFTLVFLPIRTVMRLELRRKEKLIVMGLFGAGLLVSCAGIARIYLTWIFATTPDFDLTWTGWDVVLASNVELFLGITCASLPAIKPFFAQYLPQVIGQTFRTHKSNNDMRYSKDVKLVQLLDPELAYVRTPSPASSTFPPNRPYPSHYHHGMRSTGLNTPRPSASDEGQSSSPMFSEDHHTSLVSEDASVYTERFSRPPQRAGVRFSNRSITPYPTDAGNPDRQTVVIMFQDDEEMGGRSTES</sequence>
<dbReference type="OrthoDB" id="4525788at2759"/>
<feature type="region of interest" description="Disordered" evidence="6">
    <location>
        <begin position="329"/>
        <end position="422"/>
    </location>
</feature>
<dbReference type="STRING" id="1141098.A0A1Y2DVX6"/>
<keyword evidence="2 7" id="KW-0812">Transmembrane</keyword>
<dbReference type="GO" id="GO:0016020">
    <property type="term" value="C:membrane"/>
    <property type="evidence" value="ECO:0007669"/>
    <property type="project" value="UniProtKB-SubCell"/>
</dbReference>
<protein>
    <recommendedName>
        <fullName evidence="8">Rhodopsin domain-containing protein</fullName>
    </recommendedName>
</protein>
<dbReference type="InParanoid" id="A0A1Y2DVX6"/>
<accession>A0A1Y2DVX6</accession>
<dbReference type="InterPro" id="IPR052337">
    <property type="entry name" value="SAT4-like"/>
</dbReference>
<comment type="similarity">
    <text evidence="5">Belongs to the SAT4 family.</text>
</comment>
<keyword evidence="10" id="KW-1185">Reference proteome</keyword>
<feature type="transmembrane region" description="Helical" evidence="7">
    <location>
        <begin position="142"/>
        <end position="163"/>
    </location>
</feature>
<evidence type="ECO:0000256" key="2">
    <source>
        <dbReference type="ARBA" id="ARBA00022692"/>
    </source>
</evidence>
<keyword evidence="3 7" id="KW-1133">Transmembrane helix</keyword>
<dbReference type="GeneID" id="63770508"/>
<feature type="domain" description="Rhodopsin" evidence="8">
    <location>
        <begin position="44"/>
        <end position="287"/>
    </location>
</feature>
<evidence type="ECO:0000256" key="3">
    <source>
        <dbReference type="ARBA" id="ARBA00022989"/>
    </source>
</evidence>
<evidence type="ECO:0000256" key="4">
    <source>
        <dbReference type="ARBA" id="ARBA00023136"/>
    </source>
</evidence>
<reference evidence="9 10" key="1">
    <citation type="submission" date="2016-07" db="EMBL/GenBank/DDBJ databases">
        <title>Pervasive Adenine N6-methylation of Active Genes in Fungi.</title>
        <authorList>
            <consortium name="DOE Joint Genome Institute"/>
            <person name="Mondo S.J."/>
            <person name="Dannebaum R.O."/>
            <person name="Kuo R.C."/>
            <person name="Labutti K."/>
            <person name="Haridas S."/>
            <person name="Kuo A."/>
            <person name="Salamov A."/>
            <person name="Ahrendt S.R."/>
            <person name="Lipzen A."/>
            <person name="Sullivan W."/>
            <person name="Andreopoulos W.B."/>
            <person name="Clum A."/>
            <person name="Lindquist E."/>
            <person name="Daum C."/>
            <person name="Ramamoorthy G.K."/>
            <person name="Gryganskyi A."/>
            <person name="Culley D."/>
            <person name="Magnuson J.K."/>
            <person name="James T.Y."/>
            <person name="O'Malley M.A."/>
            <person name="Stajich J.E."/>
            <person name="Spatafora J.W."/>
            <person name="Visel A."/>
            <person name="Grigoriev I.V."/>
        </authorList>
    </citation>
    <scope>NUCLEOTIDE SEQUENCE [LARGE SCALE GENOMIC DNA]</scope>
    <source>
        <strain evidence="9 10">CBS 129021</strain>
    </source>
</reference>
<dbReference type="EMBL" id="MCFJ01000008">
    <property type="protein sequence ID" value="ORY63431.1"/>
    <property type="molecule type" value="Genomic_DNA"/>
</dbReference>
<dbReference type="RefSeq" id="XP_040715088.1">
    <property type="nucleotide sequence ID" value="XM_040854296.1"/>
</dbReference>
<name>A0A1Y2DVX6_9PEZI</name>
<keyword evidence="4 7" id="KW-0472">Membrane</keyword>
<dbReference type="PANTHER" id="PTHR33048:SF129">
    <property type="entry name" value="INTEGRAL MEMBRANE PROTEIN-RELATED"/>
    <property type="match status" value="1"/>
</dbReference>
<comment type="caution">
    <text evidence="9">The sequence shown here is derived from an EMBL/GenBank/DDBJ whole genome shotgun (WGS) entry which is preliminary data.</text>
</comment>
<organism evidence="9 10">
    <name type="scientific">Pseudomassariella vexata</name>
    <dbReference type="NCBI Taxonomy" id="1141098"/>
    <lineage>
        <taxon>Eukaryota</taxon>
        <taxon>Fungi</taxon>
        <taxon>Dikarya</taxon>
        <taxon>Ascomycota</taxon>
        <taxon>Pezizomycotina</taxon>
        <taxon>Sordariomycetes</taxon>
        <taxon>Xylariomycetidae</taxon>
        <taxon>Amphisphaeriales</taxon>
        <taxon>Pseudomassariaceae</taxon>
        <taxon>Pseudomassariella</taxon>
    </lineage>
</organism>
<dbReference type="Pfam" id="PF20684">
    <property type="entry name" value="Fung_rhodopsin"/>
    <property type="match status" value="1"/>
</dbReference>
<evidence type="ECO:0000256" key="6">
    <source>
        <dbReference type="SAM" id="MobiDB-lite"/>
    </source>
</evidence>
<feature type="transmembrane region" description="Helical" evidence="7">
    <location>
        <begin position="221"/>
        <end position="243"/>
    </location>
</feature>
<dbReference type="PANTHER" id="PTHR33048">
    <property type="entry name" value="PTH11-LIKE INTEGRAL MEMBRANE PROTEIN (AFU_ORTHOLOGUE AFUA_5G11245)"/>
    <property type="match status" value="1"/>
</dbReference>
<dbReference type="Proteomes" id="UP000193689">
    <property type="component" value="Unassembled WGS sequence"/>
</dbReference>
<feature type="compositionally biased region" description="Polar residues" evidence="6">
    <location>
        <begin position="353"/>
        <end position="372"/>
    </location>
</feature>
<feature type="transmembrane region" description="Helical" evidence="7">
    <location>
        <begin position="60"/>
        <end position="84"/>
    </location>
</feature>
<evidence type="ECO:0000256" key="7">
    <source>
        <dbReference type="SAM" id="Phobius"/>
    </source>
</evidence>
<evidence type="ECO:0000313" key="9">
    <source>
        <dbReference type="EMBL" id="ORY63431.1"/>
    </source>
</evidence>
<evidence type="ECO:0000313" key="10">
    <source>
        <dbReference type="Proteomes" id="UP000193689"/>
    </source>
</evidence>
<comment type="subcellular location">
    <subcellularLocation>
        <location evidence="1">Membrane</location>
        <topology evidence="1">Multi-pass membrane protein</topology>
    </subcellularLocation>
</comment>
<dbReference type="AlphaFoldDB" id="A0A1Y2DVX6"/>
<feature type="transmembrane region" description="Helical" evidence="7">
    <location>
        <begin position="104"/>
        <end position="130"/>
    </location>
</feature>
<proteinExistence type="inferred from homology"/>